<comment type="caution">
    <text evidence="1">The sequence shown here is derived from an EMBL/GenBank/DDBJ whole genome shotgun (WGS) entry which is preliminary data.</text>
</comment>
<sequence length="89" mass="10091">MAVQVKKTPHLSYLLDLSAATSKSVRPRAWVTASDQTGAQRPLHFENEGHLVWKNDRGSYVLRSSVREKYPGIELALEALRCLARTEQR</sequence>
<keyword evidence="2" id="KW-1185">Reference proteome</keyword>
<organism evidence="1 2">
    <name type="scientific">Deinococcus ruber</name>
    <dbReference type="NCBI Taxonomy" id="1848197"/>
    <lineage>
        <taxon>Bacteria</taxon>
        <taxon>Thermotogati</taxon>
        <taxon>Deinococcota</taxon>
        <taxon>Deinococci</taxon>
        <taxon>Deinococcales</taxon>
        <taxon>Deinococcaceae</taxon>
        <taxon>Deinococcus</taxon>
    </lineage>
</organism>
<dbReference type="EMBL" id="BMQL01000013">
    <property type="protein sequence ID" value="GGR11495.1"/>
    <property type="molecule type" value="Genomic_DNA"/>
</dbReference>
<proteinExistence type="predicted"/>
<reference evidence="1" key="2">
    <citation type="submission" date="2020-09" db="EMBL/GenBank/DDBJ databases">
        <authorList>
            <person name="Sun Q."/>
            <person name="Ohkuma M."/>
        </authorList>
    </citation>
    <scope>NUCLEOTIDE SEQUENCE</scope>
    <source>
        <strain evidence="1">JCM 31311</strain>
    </source>
</reference>
<dbReference type="Proteomes" id="UP000603865">
    <property type="component" value="Unassembled WGS sequence"/>
</dbReference>
<dbReference type="AlphaFoldDB" id="A0A918C979"/>
<evidence type="ECO:0000313" key="1">
    <source>
        <dbReference type="EMBL" id="GGR11495.1"/>
    </source>
</evidence>
<name>A0A918C979_9DEIO</name>
<protein>
    <submittedName>
        <fullName evidence="1">Uncharacterized protein</fullName>
    </submittedName>
</protein>
<reference evidence="1" key="1">
    <citation type="journal article" date="2014" name="Int. J. Syst. Evol. Microbiol.">
        <title>Complete genome sequence of Corynebacterium casei LMG S-19264T (=DSM 44701T), isolated from a smear-ripened cheese.</title>
        <authorList>
            <consortium name="US DOE Joint Genome Institute (JGI-PGF)"/>
            <person name="Walter F."/>
            <person name="Albersmeier A."/>
            <person name="Kalinowski J."/>
            <person name="Ruckert C."/>
        </authorList>
    </citation>
    <scope>NUCLEOTIDE SEQUENCE</scope>
    <source>
        <strain evidence="1">JCM 31311</strain>
    </source>
</reference>
<evidence type="ECO:0000313" key="2">
    <source>
        <dbReference type="Proteomes" id="UP000603865"/>
    </source>
</evidence>
<gene>
    <name evidence="1" type="ORF">GCM10008957_25440</name>
</gene>
<accession>A0A918C979</accession>